<evidence type="ECO:0000313" key="12">
    <source>
        <dbReference type="WBParaSite" id="nRc.2.0.1.t05794-RA"/>
    </source>
</evidence>
<feature type="transmembrane region" description="Helical" evidence="8">
    <location>
        <begin position="831"/>
        <end position="853"/>
    </location>
</feature>
<evidence type="ECO:0000256" key="4">
    <source>
        <dbReference type="ARBA" id="ARBA00022692"/>
    </source>
</evidence>
<sequence length="910" mass="105309">MNSEDKNEVDFIIVYESDVRNLTTTTTINSCRQRSFYEENLIKNGLILETDSQIVWSNVSDSIGEPNSTTLSGVSGSSGLRFVKVRAPFDVLCHRAEVMRIKAPLKKTAKEMVNDMENLKKNDIQERPHCYGFRRYGTRTTKKSGSWFDFNEQEHQLILSSIKYEACGVDRITTYYSNLIKDQFDIENRETLFTECQRIRIVYDILQNTKCDPDNEKKRGLQWLLKNGVYLAAYPPHDGGTDIRLTGDDFRSATKNWTRRQILRYSWANFNHMFKPQPLDLIRSYFGEKVGFYFAWLDFYTYMLIFPSVAGLASFFYGIISLNYSSINKEICDNTTIPGTLYMCPVCRIPMCDPWRLSSSCDSAQWNYRFDHDLHVLFSIVTLLWAIVFLEIWKRKETELSYRWDVTDSEVEHHEDRNVRLEYELQNMNRKRTTNDDEEDSVPSRSKLIKYFKFICSLAGLAFLIAAVVLSVVALIAVRIVIYGIFKQFGPFWHQMQFEFASLVIHVLTFVVVLTLGTVYYKAAHTLTALECPRSQNDYLSSYIWKVFLFELLNNFAPIFYAAFIRGRNLSMPSEQSWFQEMCDPGGCFNEVVQAIAILLLARLLISNAGELGIPLLRSLWKDMRLNSVAPDLESVAGVNEQPVGNNVKKCSLLATNYTNSSTRQLFRWQKDFALNELSLDGVYTEYMEMMVQFGYVVLFAPAFPLAAFICFLNNLVEIRIDATNFVTAFRRPLPVRVSGLKIWRSCLNVIVKLSVLCNAAFIAFTSEIIPQWIYKYVYSPDGTTKGYVLFSLAQFNTSRWPDFEANHPGIGQCYYKDIGNVGVPISTKVVWWQVMVTRLTFFITFVIFFYYFQWICDAFVPKTPSWVANRRKKAAHLAHKMYEDEHWKPPLDLEIDAQGNFDNNVPCPD</sequence>
<dbReference type="InterPro" id="IPR049452">
    <property type="entry name" value="Anoctamin_TM"/>
</dbReference>
<feature type="transmembrane region" description="Helical" evidence="8">
    <location>
        <begin position="374"/>
        <end position="393"/>
    </location>
</feature>
<dbReference type="GO" id="GO:0005254">
    <property type="term" value="F:chloride channel activity"/>
    <property type="evidence" value="ECO:0007669"/>
    <property type="project" value="TreeGrafter"/>
</dbReference>
<reference evidence="12" key="1">
    <citation type="submission" date="2022-11" db="UniProtKB">
        <authorList>
            <consortium name="WormBaseParasite"/>
        </authorList>
    </citation>
    <scope>IDENTIFICATION</scope>
</reference>
<evidence type="ECO:0000313" key="11">
    <source>
        <dbReference type="Proteomes" id="UP000887565"/>
    </source>
</evidence>
<feature type="transmembrane region" description="Helical" evidence="8">
    <location>
        <begin position="543"/>
        <end position="564"/>
    </location>
</feature>
<comment type="caution">
    <text evidence="8">Lacks conserved residue(s) required for the propagation of feature annotation.</text>
</comment>
<comment type="subcellular location">
    <subcellularLocation>
        <location evidence="1">Cell membrane</location>
        <topology evidence="1">Multi-pass membrane protein</topology>
    </subcellularLocation>
    <subcellularLocation>
        <location evidence="8">Membrane</location>
        <topology evidence="8">Multi-pass membrane protein</topology>
    </subcellularLocation>
</comment>
<dbReference type="InterPro" id="IPR007632">
    <property type="entry name" value="Anoctamin"/>
</dbReference>
<accession>A0A915HV67</accession>
<feature type="transmembrane region" description="Helical" evidence="8">
    <location>
        <begin position="454"/>
        <end position="483"/>
    </location>
</feature>
<organism evidence="11 12">
    <name type="scientific">Romanomermis culicivorax</name>
    <name type="common">Nematode worm</name>
    <dbReference type="NCBI Taxonomy" id="13658"/>
    <lineage>
        <taxon>Eukaryota</taxon>
        <taxon>Metazoa</taxon>
        <taxon>Ecdysozoa</taxon>
        <taxon>Nematoda</taxon>
        <taxon>Enoplea</taxon>
        <taxon>Dorylaimia</taxon>
        <taxon>Mermithida</taxon>
        <taxon>Mermithoidea</taxon>
        <taxon>Mermithidae</taxon>
        <taxon>Romanomermis</taxon>
    </lineage>
</organism>
<dbReference type="Pfam" id="PF04547">
    <property type="entry name" value="Anoctamin"/>
    <property type="match status" value="1"/>
</dbReference>
<evidence type="ECO:0000256" key="7">
    <source>
        <dbReference type="ARBA" id="ARBA00023180"/>
    </source>
</evidence>
<dbReference type="WBParaSite" id="nRc.2.0.1.t05794-RA">
    <property type="protein sequence ID" value="nRc.2.0.1.t05794-RA"/>
    <property type="gene ID" value="nRc.2.0.1.g05794"/>
</dbReference>
<evidence type="ECO:0000256" key="1">
    <source>
        <dbReference type="ARBA" id="ARBA00004651"/>
    </source>
</evidence>
<evidence type="ECO:0000256" key="6">
    <source>
        <dbReference type="ARBA" id="ARBA00023136"/>
    </source>
</evidence>
<protein>
    <recommendedName>
        <fullName evidence="8">Anoctamin</fullName>
    </recommendedName>
</protein>
<dbReference type="GO" id="GO:0005886">
    <property type="term" value="C:plasma membrane"/>
    <property type="evidence" value="ECO:0007669"/>
    <property type="project" value="UniProtKB-SubCell"/>
</dbReference>
<keyword evidence="7" id="KW-0325">Glycoprotein</keyword>
<dbReference type="GO" id="GO:0046983">
    <property type="term" value="F:protein dimerization activity"/>
    <property type="evidence" value="ECO:0007669"/>
    <property type="project" value="InterPro"/>
</dbReference>
<proteinExistence type="inferred from homology"/>
<dbReference type="AlphaFoldDB" id="A0A915HV67"/>
<dbReference type="Pfam" id="PF16178">
    <property type="entry name" value="Anoct_dimer"/>
    <property type="match status" value="1"/>
</dbReference>
<dbReference type="PANTHER" id="PTHR12308:SF84">
    <property type="entry name" value="ANOCTAMIN"/>
    <property type="match status" value="1"/>
</dbReference>
<evidence type="ECO:0000259" key="9">
    <source>
        <dbReference type="Pfam" id="PF04547"/>
    </source>
</evidence>
<keyword evidence="5 8" id="KW-1133">Transmembrane helix</keyword>
<keyword evidence="6 8" id="KW-0472">Membrane</keyword>
<evidence type="ECO:0000256" key="8">
    <source>
        <dbReference type="RuleBase" id="RU280814"/>
    </source>
</evidence>
<keyword evidence="11" id="KW-1185">Reference proteome</keyword>
<evidence type="ECO:0000256" key="3">
    <source>
        <dbReference type="ARBA" id="ARBA00022475"/>
    </source>
</evidence>
<dbReference type="Proteomes" id="UP000887565">
    <property type="component" value="Unplaced"/>
</dbReference>
<evidence type="ECO:0000259" key="10">
    <source>
        <dbReference type="Pfam" id="PF16178"/>
    </source>
</evidence>
<dbReference type="OMA" id="SCESAIW"/>
<keyword evidence="4 8" id="KW-0812">Transmembrane</keyword>
<evidence type="ECO:0000256" key="5">
    <source>
        <dbReference type="ARBA" id="ARBA00022989"/>
    </source>
</evidence>
<feature type="domain" description="Anoctamin dimerisation" evidence="10">
    <location>
        <begin position="4"/>
        <end position="279"/>
    </location>
</feature>
<feature type="transmembrane region" description="Helical" evidence="8">
    <location>
        <begin position="694"/>
        <end position="717"/>
    </location>
</feature>
<dbReference type="PANTHER" id="PTHR12308">
    <property type="entry name" value="ANOCTAMIN"/>
    <property type="match status" value="1"/>
</dbReference>
<keyword evidence="3" id="KW-1003">Cell membrane</keyword>
<dbReference type="InterPro" id="IPR032394">
    <property type="entry name" value="Anoct_dimer"/>
</dbReference>
<comment type="similarity">
    <text evidence="2 8">Belongs to the anoctamin family.</text>
</comment>
<evidence type="ECO:0000256" key="2">
    <source>
        <dbReference type="ARBA" id="ARBA00009671"/>
    </source>
</evidence>
<feature type="transmembrane region" description="Helical" evidence="8">
    <location>
        <begin position="503"/>
        <end position="523"/>
    </location>
</feature>
<feature type="transmembrane region" description="Helical" evidence="8">
    <location>
        <begin position="299"/>
        <end position="320"/>
    </location>
</feature>
<name>A0A915HV67_ROMCU</name>
<feature type="domain" description="Anoctamin transmembrane" evidence="9">
    <location>
        <begin position="282"/>
        <end position="874"/>
    </location>
</feature>